<feature type="region of interest" description="Disordered" evidence="2">
    <location>
        <begin position="1"/>
        <end position="58"/>
    </location>
</feature>
<dbReference type="PROSITE" id="PS00018">
    <property type="entry name" value="EF_HAND_1"/>
    <property type="match status" value="1"/>
</dbReference>
<dbReference type="Proteomes" id="UP001211065">
    <property type="component" value="Unassembled WGS sequence"/>
</dbReference>
<comment type="caution">
    <text evidence="5">The sequence shown here is derived from an EMBL/GenBank/DDBJ whole genome shotgun (WGS) entry which is preliminary data.</text>
</comment>
<dbReference type="PANTHER" id="PTHR31323">
    <property type="entry name" value="MECHANOSENSITIVE ION CHANNEL PROTEIN MSY2"/>
    <property type="match status" value="1"/>
</dbReference>
<evidence type="ECO:0000256" key="2">
    <source>
        <dbReference type="SAM" id="MobiDB-lite"/>
    </source>
</evidence>
<dbReference type="Pfam" id="PF00924">
    <property type="entry name" value="MS_channel_2nd"/>
    <property type="match status" value="1"/>
</dbReference>
<dbReference type="InterPro" id="IPR018247">
    <property type="entry name" value="EF_Hand_1_Ca_BS"/>
</dbReference>
<dbReference type="GO" id="GO:0016020">
    <property type="term" value="C:membrane"/>
    <property type="evidence" value="ECO:0007669"/>
    <property type="project" value="InterPro"/>
</dbReference>
<accession>A0AAD5U3L9</accession>
<dbReference type="EMBL" id="JADGJW010000446">
    <property type="protein sequence ID" value="KAJ3217059.1"/>
    <property type="molecule type" value="Genomic_DNA"/>
</dbReference>
<dbReference type="GO" id="GO:0006874">
    <property type="term" value="P:intracellular calcium ion homeostasis"/>
    <property type="evidence" value="ECO:0007669"/>
    <property type="project" value="TreeGrafter"/>
</dbReference>
<dbReference type="Pfam" id="PF13405">
    <property type="entry name" value="EF-hand_6"/>
    <property type="match status" value="1"/>
</dbReference>
<feature type="transmembrane region" description="Helical" evidence="3">
    <location>
        <begin position="84"/>
        <end position="108"/>
    </location>
</feature>
<keyword evidence="3" id="KW-1133">Transmembrane helix</keyword>
<proteinExistence type="predicted"/>
<evidence type="ECO:0000313" key="5">
    <source>
        <dbReference type="EMBL" id="KAJ3217059.1"/>
    </source>
</evidence>
<dbReference type="GO" id="GO:0005262">
    <property type="term" value="F:calcium channel activity"/>
    <property type="evidence" value="ECO:0007669"/>
    <property type="project" value="TreeGrafter"/>
</dbReference>
<evidence type="ECO:0000313" key="6">
    <source>
        <dbReference type="Proteomes" id="UP001211065"/>
    </source>
</evidence>
<organism evidence="5 6">
    <name type="scientific">Clydaea vesicula</name>
    <dbReference type="NCBI Taxonomy" id="447962"/>
    <lineage>
        <taxon>Eukaryota</taxon>
        <taxon>Fungi</taxon>
        <taxon>Fungi incertae sedis</taxon>
        <taxon>Chytridiomycota</taxon>
        <taxon>Chytridiomycota incertae sedis</taxon>
        <taxon>Chytridiomycetes</taxon>
        <taxon>Lobulomycetales</taxon>
        <taxon>Lobulomycetaceae</taxon>
        <taxon>Clydaea</taxon>
    </lineage>
</organism>
<evidence type="ECO:0000259" key="4">
    <source>
        <dbReference type="PROSITE" id="PS50222"/>
    </source>
</evidence>
<dbReference type="SUPFAM" id="SSF50182">
    <property type="entry name" value="Sm-like ribonucleoproteins"/>
    <property type="match status" value="1"/>
</dbReference>
<gene>
    <name evidence="5" type="ORF">HK099_005615</name>
</gene>
<dbReference type="SMART" id="SM00054">
    <property type="entry name" value="EFh"/>
    <property type="match status" value="1"/>
</dbReference>
<dbReference type="AlphaFoldDB" id="A0AAD5U3L9"/>
<dbReference type="InterPro" id="IPR010920">
    <property type="entry name" value="LSM_dom_sf"/>
</dbReference>
<dbReference type="GO" id="GO:0005509">
    <property type="term" value="F:calcium ion binding"/>
    <property type="evidence" value="ECO:0007669"/>
    <property type="project" value="InterPro"/>
</dbReference>
<feature type="domain" description="EF-hand" evidence="4">
    <location>
        <begin position="241"/>
        <end position="276"/>
    </location>
</feature>
<dbReference type="InterPro" id="IPR002048">
    <property type="entry name" value="EF_hand_dom"/>
</dbReference>
<dbReference type="PROSITE" id="PS50222">
    <property type="entry name" value="EF_HAND_2"/>
    <property type="match status" value="1"/>
</dbReference>
<dbReference type="InterPro" id="IPR006685">
    <property type="entry name" value="MscS_channel_2nd"/>
</dbReference>
<dbReference type="PANTHER" id="PTHR31323:SF1">
    <property type="entry name" value="MECHANOSENSITIVE ION CHANNEL PROTEIN"/>
    <property type="match status" value="1"/>
</dbReference>
<reference evidence="5" key="1">
    <citation type="submission" date="2020-05" db="EMBL/GenBank/DDBJ databases">
        <title>Phylogenomic resolution of chytrid fungi.</title>
        <authorList>
            <person name="Stajich J.E."/>
            <person name="Amses K."/>
            <person name="Simmons R."/>
            <person name="Seto K."/>
            <person name="Myers J."/>
            <person name="Bonds A."/>
            <person name="Quandt C.A."/>
            <person name="Barry K."/>
            <person name="Liu P."/>
            <person name="Grigoriev I."/>
            <person name="Longcore J.E."/>
            <person name="James T.Y."/>
        </authorList>
    </citation>
    <scope>NUCLEOTIDE SEQUENCE</scope>
    <source>
        <strain evidence="5">JEL0476</strain>
    </source>
</reference>
<dbReference type="InterPro" id="IPR011992">
    <property type="entry name" value="EF-hand-dom_pair"/>
</dbReference>
<keyword evidence="6" id="KW-1185">Reference proteome</keyword>
<dbReference type="SUPFAM" id="SSF47473">
    <property type="entry name" value="EF-hand"/>
    <property type="match status" value="1"/>
</dbReference>
<feature type="compositionally biased region" description="Basic and acidic residues" evidence="2">
    <location>
        <begin position="21"/>
        <end position="55"/>
    </location>
</feature>
<dbReference type="Gene3D" id="1.10.238.10">
    <property type="entry name" value="EF-hand"/>
    <property type="match status" value="1"/>
</dbReference>
<keyword evidence="3" id="KW-0812">Transmembrane</keyword>
<protein>
    <recommendedName>
        <fullName evidence="4">EF-hand domain-containing protein</fullName>
    </recommendedName>
</protein>
<feature type="transmembrane region" description="Helical" evidence="3">
    <location>
        <begin position="296"/>
        <end position="314"/>
    </location>
</feature>
<keyword evidence="3" id="KW-0472">Membrane</keyword>
<evidence type="ECO:0000256" key="3">
    <source>
        <dbReference type="SAM" id="Phobius"/>
    </source>
</evidence>
<feature type="transmembrane region" description="Helical" evidence="3">
    <location>
        <begin position="320"/>
        <end position="340"/>
    </location>
</feature>
<name>A0AAD5U3L9_9FUNG</name>
<keyword evidence="1" id="KW-0106">Calcium</keyword>
<evidence type="ECO:0000256" key="1">
    <source>
        <dbReference type="ARBA" id="ARBA00022837"/>
    </source>
</evidence>
<sequence length="448" mass="51276">MDTKEDISSLNFDDLDGMENNDNKDTVIRFRDSELEDSQHQCDDDDKPEPLHDFNWDNDNDSVSSKSIKKHKNFLKRLPIFVRYLLYAFGGAVLFMTPGIISYLYFVVHFHKRAYFDRLEKQQFSESVIKNLYKCKTKRSHNSKQLDKTASNFSENFTSSTYSNGNGDAFKSKFKGINSKVVSGLTGVSKGVAALASAKDTTKAGVLKFGDRRKLAKTLFEGLRREDSDLIFLSDFLPYFSSKNDAIEAFKIFDRDNNGDIDRSEMKFCIKEIYKEHESLENSMHQSSQAIDKLDTILKLFCFVVVLFVILGIFNVNTSSFLTVAISLWAGLLFALGGSIKNLFESMIFLFITHPYDVGDKVEIEGEEFFVKEFWLNTTVFIAINGTEIYSPNFILASMNKIRNIRRSGPTNELARRNRFMQKLKEGVVAFGINLTYVPIEYQRMNSS</sequence>